<sequence length="187" mass="20987">MQNGQVSLLGMVGDNAILKSMLRSIFFFAISAFICSATSAADFSIKQQGTSIRPGYFRLIAASPSYLITNCLISLGWEAATDEMKDENVWQIAVSYAQHPKFINLENKATKNLENLSKNNTTWQSDMTWLFIAPHPTDNSAKNYSISGYKIWRINIDQQISEKMAQAFCASLQHHSKTPIKPTQDQQ</sequence>
<dbReference type="EMBL" id="VFOF01000001">
    <property type="protein sequence ID" value="TQL16959.1"/>
    <property type="molecule type" value="Genomic_DNA"/>
</dbReference>
<gene>
    <name evidence="1" type="ORF">FBY58_0512</name>
</gene>
<organism evidence="1 2">
    <name type="scientific">Zymomonas mobilis</name>
    <dbReference type="NCBI Taxonomy" id="542"/>
    <lineage>
        <taxon>Bacteria</taxon>
        <taxon>Pseudomonadati</taxon>
        <taxon>Pseudomonadota</taxon>
        <taxon>Alphaproteobacteria</taxon>
        <taxon>Sphingomonadales</taxon>
        <taxon>Zymomonadaceae</taxon>
        <taxon>Zymomonas</taxon>
    </lineage>
</organism>
<protein>
    <submittedName>
        <fullName evidence="1">Uncharacterized protein</fullName>
    </submittedName>
</protein>
<comment type="caution">
    <text evidence="1">The sequence shown here is derived from an EMBL/GenBank/DDBJ whole genome shotgun (WGS) entry which is preliminary data.</text>
</comment>
<evidence type="ECO:0000313" key="1">
    <source>
        <dbReference type="EMBL" id="TQL16959.1"/>
    </source>
</evidence>
<dbReference type="RefSeq" id="WP_141919346.1">
    <property type="nucleotide sequence ID" value="NZ_VFOF01000001.1"/>
</dbReference>
<dbReference type="OrthoDB" id="9923791at2"/>
<accession>A0A542W054</accession>
<proteinExistence type="predicted"/>
<reference evidence="1 2" key="1">
    <citation type="submission" date="2019-06" db="EMBL/GenBank/DDBJ databases">
        <title>Genome sequencing of Zymomonas mobilis strains for genetic engineering and biofuel applications.</title>
        <authorList>
            <person name="Teravest M."/>
        </authorList>
    </citation>
    <scope>NUCLEOTIDE SEQUENCE [LARGE SCALE GENOMIC DNA]</scope>
    <source>
        <strain evidence="1 2">AN0101</strain>
    </source>
</reference>
<evidence type="ECO:0000313" key="2">
    <source>
        <dbReference type="Proteomes" id="UP000316887"/>
    </source>
</evidence>
<dbReference type="AlphaFoldDB" id="A0A542W054"/>
<name>A0A542W054_ZYMMB</name>
<dbReference type="Proteomes" id="UP000316887">
    <property type="component" value="Unassembled WGS sequence"/>
</dbReference>